<dbReference type="Proteomes" id="UP000472573">
    <property type="component" value="Unassembled WGS sequence"/>
</dbReference>
<name>A0ABQ6XIN3_PEDPE</name>
<feature type="signal peptide" evidence="1">
    <location>
        <begin position="1"/>
        <end position="18"/>
    </location>
</feature>
<dbReference type="EMBL" id="WENB01000001">
    <property type="protein sequence ID" value="KAF0414922.1"/>
    <property type="molecule type" value="Genomic_DNA"/>
</dbReference>
<evidence type="ECO:0000313" key="2">
    <source>
        <dbReference type="EMBL" id="KAF0414922.1"/>
    </source>
</evidence>
<evidence type="ECO:0008006" key="4">
    <source>
        <dbReference type="Google" id="ProtNLM"/>
    </source>
</evidence>
<evidence type="ECO:0000256" key="1">
    <source>
        <dbReference type="SAM" id="SignalP"/>
    </source>
</evidence>
<feature type="chain" id="PRO_5046260220" description="Lipoprotein" evidence="1">
    <location>
        <begin position="19"/>
        <end position="145"/>
    </location>
</feature>
<sequence>MKKLIVFMGVICSLLVLSGCFHDSKPKIKTVRMGDKINKKLEKDDYGFYKQGHALLSTDDNDRVVSIKFPFKRDYVPVHDATAMSNYKEVTNDDLDYVSGTTYHSDKLNRDYTIEESRNSDGKIVSASIFFKNFDPTNPEKFYNK</sequence>
<gene>
    <name evidence="2" type="ORF">GBO79_00950</name>
</gene>
<protein>
    <recommendedName>
        <fullName evidence="4">Lipoprotein</fullName>
    </recommendedName>
</protein>
<reference evidence="3" key="1">
    <citation type="submission" date="2020-03" db="EMBL/GenBank/DDBJ databases">
        <title>SpeciesPrimer: A bioinformatics pipeline dedicated to the design of qPCR primers for the quantification of bacterial species.</title>
        <authorList>
            <person name="Dreier M."/>
            <person name="Berthoud H."/>
            <person name="Shani N."/>
            <person name="Wechsler D."/>
            <person name="Junier P."/>
        </authorList>
    </citation>
    <scope>NUCLEOTIDE SEQUENCE [LARGE SCALE GENOMIC DNA]</scope>
    <source>
        <strain evidence="3">FAM13073</strain>
    </source>
</reference>
<dbReference type="PROSITE" id="PS51257">
    <property type="entry name" value="PROKAR_LIPOPROTEIN"/>
    <property type="match status" value="1"/>
</dbReference>
<organism evidence="2 3">
    <name type="scientific">Pediococcus pentosaceus</name>
    <dbReference type="NCBI Taxonomy" id="1255"/>
    <lineage>
        <taxon>Bacteria</taxon>
        <taxon>Bacillati</taxon>
        <taxon>Bacillota</taxon>
        <taxon>Bacilli</taxon>
        <taxon>Lactobacillales</taxon>
        <taxon>Lactobacillaceae</taxon>
        <taxon>Pediococcus</taxon>
    </lineage>
</organism>
<proteinExistence type="predicted"/>
<evidence type="ECO:0000313" key="3">
    <source>
        <dbReference type="Proteomes" id="UP000472573"/>
    </source>
</evidence>
<keyword evidence="1" id="KW-0732">Signal</keyword>
<accession>A0ABQ6XIN3</accession>
<dbReference type="RefSeq" id="WP_141822567.1">
    <property type="nucleotide sequence ID" value="NZ_CP023655.1"/>
</dbReference>
<comment type="caution">
    <text evidence="2">The sequence shown here is derived from an EMBL/GenBank/DDBJ whole genome shotgun (WGS) entry which is preliminary data.</text>
</comment>
<keyword evidence="3" id="KW-1185">Reference proteome</keyword>